<sequence>MDSKIENDLMSEIHLNQIQAKVYLLVTCYGKMSPQTISEKLKISKDDAENTAKDLMNFGAFIDISETEYEAMHPRFTVVNMYRRMCERENIEFKRNKIVDSIGVVLEKPYDDARTK</sequence>
<evidence type="ECO:0000313" key="2">
    <source>
        <dbReference type="EMBL" id="KEQ56754.1"/>
    </source>
</evidence>
<name>A0A081RNI1_9ARCH</name>
<comment type="caution">
    <text evidence="2">The sequence shown here is derived from an EMBL/GenBank/DDBJ whole genome shotgun (WGS) entry which is preliminary data.</text>
</comment>
<accession>A0A081RNI1</accession>
<reference evidence="2 3" key="1">
    <citation type="submission" date="2014-06" db="EMBL/GenBank/DDBJ databases">
        <authorList>
            <person name="Ngugi D.K."/>
            <person name="Blom J."/>
            <person name="Alam I."/>
            <person name="Rashid M."/>
            <person name="Ba Alawi W."/>
            <person name="Zhang G."/>
            <person name="Hikmawan T."/>
            <person name="Guan Y."/>
            <person name="Antunes A."/>
            <person name="Siam R."/>
            <person name="ElDorry H."/>
            <person name="Bajic V."/>
            <person name="Stingl U."/>
        </authorList>
    </citation>
    <scope>NUCLEOTIDE SEQUENCE [LARGE SCALE GENOMIC DNA]</scope>
    <source>
        <strain evidence="2">SCGC AAA799-N04</strain>
    </source>
</reference>
<gene>
    <name evidence="2" type="ORF">AAA799N04_00787</name>
</gene>
<dbReference type="Gene3D" id="1.10.10.10">
    <property type="entry name" value="Winged helix-like DNA-binding domain superfamily/Winged helix DNA-binding domain"/>
    <property type="match status" value="1"/>
</dbReference>
<protein>
    <submittedName>
        <fullName evidence="2">Sugar-specific transcriptional regulator TrmB protein</fullName>
    </submittedName>
</protein>
<evidence type="ECO:0000259" key="1">
    <source>
        <dbReference type="Pfam" id="PF01978"/>
    </source>
</evidence>
<dbReference type="InterPro" id="IPR002831">
    <property type="entry name" value="Tscrpt_reg_TrmB_N"/>
</dbReference>
<evidence type="ECO:0000313" key="3">
    <source>
        <dbReference type="Proteomes" id="UP000028059"/>
    </source>
</evidence>
<dbReference type="PATRIC" id="fig|1502293.3.peg.724"/>
<dbReference type="Pfam" id="PF01978">
    <property type="entry name" value="TrmB"/>
    <property type="match status" value="1"/>
</dbReference>
<dbReference type="InterPro" id="IPR036388">
    <property type="entry name" value="WH-like_DNA-bd_sf"/>
</dbReference>
<keyword evidence="3" id="KW-1185">Reference proteome</keyword>
<dbReference type="Proteomes" id="UP000028059">
    <property type="component" value="Unassembled WGS sequence"/>
</dbReference>
<organism evidence="2 3">
    <name type="scientific">Marine Group I thaumarchaeote SCGC AAA799-N04</name>
    <dbReference type="NCBI Taxonomy" id="1502293"/>
    <lineage>
        <taxon>Archaea</taxon>
        <taxon>Nitrososphaerota</taxon>
        <taxon>Marine Group I</taxon>
    </lineage>
</organism>
<proteinExistence type="predicted"/>
<feature type="domain" description="Transcription regulator TrmB N-terminal" evidence="1">
    <location>
        <begin position="11"/>
        <end position="72"/>
    </location>
</feature>
<dbReference type="AlphaFoldDB" id="A0A081RNI1"/>
<dbReference type="EMBL" id="JOKN01000010">
    <property type="protein sequence ID" value="KEQ56754.1"/>
    <property type="molecule type" value="Genomic_DNA"/>
</dbReference>